<feature type="domain" description="Urease" evidence="11">
    <location>
        <begin position="130"/>
        <end position="568"/>
    </location>
</feature>
<evidence type="ECO:0000256" key="10">
    <source>
        <dbReference type="RuleBase" id="RU004158"/>
    </source>
</evidence>
<evidence type="ECO:0000256" key="8">
    <source>
        <dbReference type="PROSITE-ProRule" id="PRU00700"/>
    </source>
</evidence>
<dbReference type="PROSITE" id="PS51368">
    <property type="entry name" value="UREASE_3"/>
    <property type="match status" value="1"/>
</dbReference>
<accession>A0ABW0M0P2</accession>
<evidence type="ECO:0000256" key="3">
    <source>
        <dbReference type="ARBA" id="ARBA00022723"/>
    </source>
</evidence>
<feature type="binding site" evidence="6">
    <location>
        <position position="361"/>
    </location>
    <ligand>
        <name>Ni(2+)</name>
        <dbReference type="ChEBI" id="CHEBI:49786"/>
        <label>1</label>
    </ligand>
</feature>
<feature type="modified residue" description="N6-carboxylysine" evidence="6">
    <location>
        <position position="218"/>
    </location>
</feature>
<dbReference type="EMBL" id="JBHSMH010000111">
    <property type="protein sequence ID" value="MFC5471665.1"/>
    <property type="molecule type" value="Genomic_DNA"/>
</dbReference>
<evidence type="ECO:0000256" key="1">
    <source>
        <dbReference type="ARBA" id="ARBA00004897"/>
    </source>
</evidence>
<dbReference type="InterPro" id="IPR032466">
    <property type="entry name" value="Metal_Hydrolase"/>
</dbReference>
<organism evidence="12 13">
    <name type="scientific">Cohnella suwonensis</name>
    <dbReference type="NCBI Taxonomy" id="696072"/>
    <lineage>
        <taxon>Bacteria</taxon>
        <taxon>Bacillati</taxon>
        <taxon>Bacillota</taxon>
        <taxon>Bacilli</taxon>
        <taxon>Bacillales</taxon>
        <taxon>Paenibacillaceae</taxon>
        <taxon>Cohnella</taxon>
    </lineage>
</organism>
<evidence type="ECO:0000256" key="9">
    <source>
        <dbReference type="RuleBase" id="RU000510"/>
    </source>
</evidence>
<dbReference type="NCBIfam" id="NF009685">
    <property type="entry name" value="PRK13206.1"/>
    <property type="match status" value="1"/>
</dbReference>
<dbReference type="Pfam" id="PF01979">
    <property type="entry name" value="Amidohydro_1"/>
    <property type="match status" value="1"/>
</dbReference>
<protein>
    <recommendedName>
        <fullName evidence="6 7">Urease subunit alpha</fullName>
        <ecNumber evidence="6 7">3.5.1.5</ecNumber>
    </recommendedName>
    <alternativeName>
        <fullName evidence="6">Urea amidohydrolase subunit alpha</fullName>
    </alternativeName>
</protein>
<dbReference type="InterPro" id="IPR006680">
    <property type="entry name" value="Amidohydro-rel"/>
</dbReference>
<dbReference type="HAMAP" id="MF_01953">
    <property type="entry name" value="Urease_alpha"/>
    <property type="match status" value="1"/>
</dbReference>
<dbReference type="NCBIfam" id="TIGR01792">
    <property type="entry name" value="urease_alph"/>
    <property type="match status" value="1"/>
</dbReference>
<dbReference type="SUPFAM" id="SSF51556">
    <property type="entry name" value="Metallo-dependent hydrolases"/>
    <property type="match status" value="1"/>
</dbReference>
<reference evidence="13" key="1">
    <citation type="journal article" date="2019" name="Int. J. Syst. Evol. Microbiol.">
        <title>The Global Catalogue of Microorganisms (GCM) 10K type strain sequencing project: providing services to taxonomists for standard genome sequencing and annotation.</title>
        <authorList>
            <consortium name="The Broad Institute Genomics Platform"/>
            <consortium name="The Broad Institute Genome Sequencing Center for Infectious Disease"/>
            <person name="Wu L."/>
            <person name="Ma J."/>
        </authorList>
    </citation>
    <scope>NUCLEOTIDE SEQUENCE [LARGE SCALE GENOMIC DNA]</scope>
    <source>
        <strain evidence="13">CCUG 57113</strain>
    </source>
</reference>
<dbReference type="InterPro" id="IPR029754">
    <property type="entry name" value="Urease_Ni-bd"/>
</dbReference>
<keyword evidence="4 6" id="KW-0378">Hydrolase</keyword>
<evidence type="ECO:0000313" key="12">
    <source>
        <dbReference type="EMBL" id="MFC5471665.1"/>
    </source>
</evidence>
<dbReference type="InterPro" id="IPR011612">
    <property type="entry name" value="Urease_alpha_N_dom"/>
</dbReference>
<keyword evidence="2 6" id="KW-0533">Nickel</keyword>
<feature type="binding site" evidence="6">
    <location>
        <position position="135"/>
    </location>
    <ligand>
        <name>Ni(2+)</name>
        <dbReference type="ChEBI" id="CHEBI:49786"/>
        <label>1</label>
    </ligand>
</feature>
<feature type="binding site" evidence="6">
    <location>
        <position position="273"/>
    </location>
    <ligand>
        <name>Ni(2+)</name>
        <dbReference type="ChEBI" id="CHEBI:49786"/>
        <label>2</label>
    </ligand>
</feature>
<feature type="active site" description="Proton donor" evidence="6 8">
    <location>
        <position position="321"/>
    </location>
</feature>
<evidence type="ECO:0000256" key="5">
    <source>
        <dbReference type="ARBA" id="ARBA00047778"/>
    </source>
</evidence>
<evidence type="ECO:0000256" key="6">
    <source>
        <dbReference type="HAMAP-Rule" id="MF_01953"/>
    </source>
</evidence>
<dbReference type="InterPro" id="IPR017950">
    <property type="entry name" value="Urease_AS"/>
</dbReference>
<proteinExistence type="inferred from homology"/>
<comment type="PTM">
    <text evidence="6">Carboxylation allows a single lysine to coordinate two nickel ions.</text>
</comment>
<feature type="binding site" evidence="6 8">
    <location>
        <position position="220"/>
    </location>
    <ligand>
        <name>substrate</name>
    </ligand>
</feature>
<evidence type="ECO:0000313" key="13">
    <source>
        <dbReference type="Proteomes" id="UP001596105"/>
    </source>
</evidence>
<feature type="binding site" evidence="6">
    <location>
        <position position="247"/>
    </location>
    <ligand>
        <name>Ni(2+)</name>
        <dbReference type="ChEBI" id="CHEBI:49786"/>
        <label>2</label>
    </ligand>
</feature>
<comment type="catalytic activity">
    <reaction evidence="5 6 9">
        <text>urea + 2 H2O + H(+) = hydrogencarbonate + 2 NH4(+)</text>
        <dbReference type="Rhea" id="RHEA:20557"/>
        <dbReference type="ChEBI" id="CHEBI:15377"/>
        <dbReference type="ChEBI" id="CHEBI:15378"/>
        <dbReference type="ChEBI" id="CHEBI:16199"/>
        <dbReference type="ChEBI" id="CHEBI:17544"/>
        <dbReference type="ChEBI" id="CHEBI:28938"/>
        <dbReference type="EC" id="3.5.1.5"/>
    </reaction>
</comment>
<dbReference type="GO" id="GO:0009039">
    <property type="term" value="F:urease activity"/>
    <property type="evidence" value="ECO:0007669"/>
    <property type="project" value="UniProtKB-EC"/>
</dbReference>
<dbReference type="CDD" id="cd00375">
    <property type="entry name" value="Urease_alpha"/>
    <property type="match status" value="1"/>
</dbReference>
<feature type="binding site" evidence="6">
    <location>
        <position position="137"/>
    </location>
    <ligand>
        <name>Ni(2+)</name>
        <dbReference type="ChEBI" id="CHEBI:49786"/>
        <label>1</label>
    </ligand>
</feature>
<dbReference type="RefSeq" id="WP_378083728.1">
    <property type="nucleotide sequence ID" value="NZ_JBHSMH010000111.1"/>
</dbReference>
<comment type="subcellular location">
    <subcellularLocation>
        <location evidence="6 8">Cytoplasm</location>
    </subcellularLocation>
</comment>
<dbReference type="NCBIfam" id="NF009686">
    <property type="entry name" value="PRK13207.1"/>
    <property type="match status" value="1"/>
</dbReference>
<dbReference type="SUPFAM" id="SSF51338">
    <property type="entry name" value="Composite domain of metallo-dependent hydrolases"/>
    <property type="match status" value="2"/>
</dbReference>
<evidence type="ECO:0000259" key="11">
    <source>
        <dbReference type="PROSITE" id="PS51368"/>
    </source>
</evidence>
<dbReference type="PANTHER" id="PTHR43440:SF1">
    <property type="entry name" value="UREASE"/>
    <property type="match status" value="1"/>
</dbReference>
<name>A0ABW0M0P2_9BACL</name>
<keyword evidence="13" id="KW-1185">Reference proteome</keyword>
<dbReference type="InterPro" id="IPR017951">
    <property type="entry name" value="Urease_asu_c"/>
</dbReference>
<dbReference type="Gene3D" id="3.20.20.140">
    <property type="entry name" value="Metal-dependent hydrolases"/>
    <property type="match status" value="1"/>
</dbReference>
<dbReference type="Pfam" id="PF00449">
    <property type="entry name" value="Urease_alpha"/>
    <property type="match status" value="1"/>
</dbReference>
<comment type="subunit">
    <text evidence="6">Heterotrimer of UreA (gamma), UreB (beta) and UreC (alpha) subunits. Three heterotrimers associate to form the active enzyme.</text>
</comment>
<keyword evidence="3 6" id="KW-0479">Metal-binding</keyword>
<dbReference type="Proteomes" id="UP001596105">
    <property type="component" value="Unassembled WGS sequence"/>
</dbReference>
<keyword evidence="6 8" id="KW-0963">Cytoplasm</keyword>
<feature type="binding site" description="via carbamate group" evidence="6">
    <location>
        <position position="218"/>
    </location>
    <ligand>
        <name>Ni(2+)</name>
        <dbReference type="ChEBI" id="CHEBI:49786"/>
        <label>2</label>
    </ligand>
</feature>
<dbReference type="InterPro" id="IPR011059">
    <property type="entry name" value="Metal-dep_hydrolase_composite"/>
</dbReference>
<dbReference type="PROSITE" id="PS01120">
    <property type="entry name" value="UREASE_1"/>
    <property type="match status" value="1"/>
</dbReference>
<sequence>MNRQSYADMFGPTAGDSVRLADTGLWAKIEKDYTVYGDECKFGGGKVIRDGMGQSSRAVRSEGVIDTLITNAVVIDHWGIVKGDIGIKDGRIVGIGKAGNPDIMDGVDANLVVGASTEVIAGEGKIVTAGGIDTHIHYICPQQIETALASGVTTMIGGGTGPATGTNATTCTPGAWHLRRMLEAAEAFPMNLGFLGKGNASTLEPLAEQIEAGAIGLKLHEDWGTTPAAIDACLSAADRYDVQVAIHTDTLNEAGFVEDTLRAIGGRTIHTYHTEGAGGGHAPDIIKAAGEPNVIPSSTNPTRPFTVNTIEEHLDMLMVCHHLDSGIPEDVAFADSRIRPETIAAEDILHDLGAFSIISSDSQAMGRVGEVITRTWQTADKMKAQRGPLAGDDENGDNERIMRYVSKYTINPAIAHGISHLVGSLEPGKWADVVVWSPAFFGVKPDLILKGGSIAYAQMGDPNASIPTPQPVFGRPMFASYGKSLTQSSITFVSQAAFDRGIAEELGLSKKVEPVVNCRGIGKKDMIRNDATPKIEVDPDTYKVTVDGELAVCEPATVLPMAQRYFLF</sequence>
<dbReference type="PRINTS" id="PR01752">
    <property type="entry name" value="UREASE"/>
</dbReference>
<feature type="binding site" description="via carbamate group" evidence="6">
    <location>
        <position position="218"/>
    </location>
    <ligand>
        <name>Ni(2+)</name>
        <dbReference type="ChEBI" id="CHEBI:49786"/>
        <label>1</label>
    </ligand>
</feature>
<comment type="similarity">
    <text evidence="6 10">Belongs to the metallo-dependent hydrolases superfamily. Urease alpha subunit family.</text>
</comment>
<gene>
    <name evidence="6 12" type="primary">ureC</name>
    <name evidence="12" type="ORF">ACFPPD_23595</name>
</gene>
<comment type="cofactor">
    <cofactor evidence="6 9">
        <name>Ni cation</name>
        <dbReference type="ChEBI" id="CHEBI:25516"/>
    </cofactor>
    <text evidence="6 9">Binds 2 nickel ions per subunit.</text>
</comment>
<dbReference type="PROSITE" id="PS00145">
    <property type="entry name" value="UREASE_2"/>
    <property type="match status" value="1"/>
</dbReference>
<evidence type="ECO:0000256" key="2">
    <source>
        <dbReference type="ARBA" id="ARBA00022596"/>
    </source>
</evidence>
<dbReference type="InterPro" id="IPR005848">
    <property type="entry name" value="Urease_asu"/>
</dbReference>
<dbReference type="InterPro" id="IPR050112">
    <property type="entry name" value="Urease_alpha_subunit"/>
</dbReference>
<comment type="caution">
    <text evidence="12">The sequence shown here is derived from an EMBL/GenBank/DDBJ whole genome shotgun (WGS) entry which is preliminary data.</text>
</comment>
<evidence type="ECO:0000256" key="7">
    <source>
        <dbReference type="NCBIfam" id="TIGR01792"/>
    </source>
</evidence>
<dbReference type="EC" id="3.5.1.5" evidence="6 7"/>
<dbReference type="Gene3D" id="2.30.40.10">
    <property type="entry name" value="Urease, subunit C, domain 1"/>
    <property type="match status" value="1"/>
</dbReference>
<evidence type="ECO:0000256" key="4">
    <source>
        <dbReference type="ARBA" id="ARBA00022801"/>
    </source>
</evidence>
<dbReference type="PANTHER" id="PTHR43440">
    <property type="entry name" value="UREASE"/>
    <property type="match status" value="1"/>
</dbReference>
<comment type="pathway">
    <text evidence="1 6">Nitrogen metabolism; urea degradation; CO(2) and NH(3) from urea (urease route): step 1/1.</text>
</comment>